<name>A0ABW3ZZ49_9ACTN</name>
<sequence>MKITYDSTANAAYLYLQAPGTPVAKMYACDPVDAEGMINIDFDASGRLVGIEVLDARGKLAPEVLAGAEDITRRGPEGT</sequence>
<evidence type="ECO:0000313" key="1">
    <source>
        <dbReference type="EMBL" id="MFD1363720.1"/>
    </source>
</evidence>
<gene>
    <name evidence="1" type="ORF">ACFQ5G_00025</name>
</gene>
<comment type="caution">
    <text evidence="1">The sequence shown here is derived from an EMBL/GenBank/DDBJ whole genome shotgun (WGS) entry which is preliminary data.</text>
</comment>
<dbReference type="Proteomes" id="UP001597183">
    <property type="component" value="Unassembled WGS sequence"/>
</dbReference>
<keyword evidence="2" id="KW-1185">Reference proteome</keyword>
<proteinExistence type="predicted"/>
<accession>A0ABW3ZZ49</accession>
<dbReference type="EMBL" id="JBHTMK010000001">
    <property type="protein sequence ID" value="MFD1363720.1"/>
    <property type="molecule type" value="Genomic_DNA"/>
</dbReference>
<organism evidence="1 2">
    <name type="scientific">Actinoplanes sichuanensis</name>
    <dbReference type="NCBI Taxonomy" id="512349"/>
    <lineage>
        <taxon>Bacteria</taxon>
        <taxon>Bacillati</taxon>
        <taxon>Actinomycetota</taxon>
        <taxon>Actinomycetes</taxon>
        <taxon>Micromonosporales</taxon>
        <taxon>Micromonosporaceae</taxon>
        <taxon>Actinoplanes</taxon>
    </lineage>
</organism>
<reference evidence="2" key="1">
    <citation type="journal article" date="2019" name="Int. J. Syst. Evol. Microbiol.">
        <title>The Global Catalogue of Microorganisms (GCM) 10K type strain sequencing project: providing services to taxonomists for standard genome sequencing and annotation.</title>
        <authorList>
            <consortium name="The Broad Institute Genomics Platform"/>
            <consortium name="The Broad Institute Genome Sequencing Center for Infectious Disease"/>
            <person name="Wu L."/>
            <person name="Ma J."/>
        </authorList>
    </citation>
    <scope>NUCLEOTIDE SEQUENCE [LARGE SCALE GENOMIC DNA]</scope>
    <source>
        <strain evidence="2">CCM 7526</strain>
    </source>
</reference>
<protein>
    <submittedName>
        <fullName evidence="1">DUF2283 domain-containing protein</fullName>
    </submittedName>
</protein>
<dbReference type="InterPro" id="IPR019270">
    <property type="entry name" value="DUF2283"/>
</dbReference>
<dbReference type="Pfam" id="PF10049">
    <property type="entry name" value="DUF2283"/>
    <property type="match status" value="1"/>
</dbReference>
<evidence type="ECO:0000313" key="2">
    <source>
        <dbReference type="Proteomes" id="UP001597183"/>
    </source>
</evidence>
<dbReference type="RefSeq" id="WP_317795899.1">
    <property type="nucleotide sequence ID" value="NZ_AP028461.1"/>
</dbReference>